<evidence type="ECO:0000256" key="5">
    <source>
        <dbReference type="ARBA" id="ARBA00023004"/>
    </source>
</evidence>
<dbReference type="GO" id="GO:0009055">
    <property type="term" value="F:electron transfer activity"/>
    <property type="evidence" value="ECO:0007669"/>
    <property type="project" value="InterPro"/>
</dbReference>
<evidence type="ECO:0000313" key="8">
    <source>
        <dbReference type="EMBL" id="EEV16600.1"/>
    </source>
</evidence>
<dbReference type="AlphaFoldDB" id="C8PKJ1"/>
<evidence type="ECO:0000256" key="3">
    <source>
        <dbReference type="ARBA" id="ARBA00022723"/>
    </source>
</evidence>
<dbReference type="eggNOG" id="COG1858">
    <property type="taxonomic scope" value="Bacteria"/>
</dbReference>
<dbReference type="InterPro" id="IPR036909">
    <property type="entry name" value="Cyt_c-like_dom_sf"/>
</dbReference>
<proteinExistence type="predicted"/>
<dbReference type="GO" id="GO:0004130">
    <property type="term" value="F:cytochrome-c peroxidase activity"/>
    <property type="evidence" value="ECO:0007669"/>
    <property type="project" value="TreeGrafter"/>
</dbReference>
<dbReference type="PANTHER" id="PTHR30600">
    <property type="entry name" value="CYTOCHROME C PEROXIDASE-RELATED"/>
    <property type="match status" value="1"/>
</dbReference>
<comment type="subcellular location">
    <subcellularLocation>
        <location evidence="1">Cell envelope</location>
    </subcellularLocation>
</comment>
<keyword evidence="2 6" id="KW-0349">Heme</keyword>
<keyword evidence="9" id="KW-1185">Reference proteome</keyword>
<reference evidence="8 9" key="1">
    <citation type="submission" date="2009-07" db="EMBL/GenBank/DDBJ databases">
        <authorList>
            <person name="Madupu R."/>
            <person name="Sebastian Y."/>
            <person name="Durkin A.S."/>
            <person name="Torralba M."/>
            <person name="Methe B."/>
            <person name="Sutton G.G."/>
            <person name="Strausberg R.L."/>
            <person name="Nelson K.E."/>
        </authorList>
    </citation>
    <scope>NUCLEOTIDE SEQUENCE [LARGE SCALE GENOMIC DNA]</scope>
    <source>
        <strain evidence="8 9">RM3268</strain>
    </source>
</reference>
<dbReference type="InterPro" id="IPR004852">
    <property type="entry name" value="Di-haem_cyt_c_peroxidsae"/>
</dbReference>
<dbReference type="OrthoDB" id="9805202at2"/>
<evidence type="ECO:0000256" key="6">
    <source>
        <dbReference type="PROSITE-ProRule" id="PRU00433"/>
    </source>
</evidence>
<evidence type="ECO:0000256" key="2">
    <source>
        <dbReference type="ARBA" id="ARBA00022617"/>
    </source>
</evidence>
<evidence type="ECO:0000256" key="4">
    <source>
        <dbReference type="ARBA" id="ARBA00023002"/>
    </source>
</evidence>
<dbReference type="Proteomes" id="UP000005709">
    <property type="component" value="Unassembled WGS sequence"/>
</dbReference>
<protein>
    <recommendedName>
        <fullName evidence="7">Cytochrome c domain-containing protein</fullName>
    </recommendedName>
</protein>
<name>C8PKJ1_9BACT</name>
<dbReference type="GO" id="GO:0046872">
    <property type="term" value="F:metal ion binding"/>
    <property type="evidence" value="ECO:0007669"/>
    <property type="project" value="UniProtKB-KW"/>
</dbReference>
<dbReference type="SUPFAM" id="SSF46626">
    <property type="entry name" value="Cytochrome c"/>
    <property type="match status" value="2"/>
</dbReference>
<evidence type="ECO:0000256" key="1">
    <source>
        <dbReference type="ARBA" id="ARBA00004196"/>
    </source>
</evidence>
<dbReference type="GO" id="GO:0020037">
    <property type="term" value="F:heme binding"/>
    <property type="evidence" value="ECO:0007669"/>
    <property type="project" value="InterPro"/>
</dbReference>
<feature type="domain" description="Cytochrome c" evidence="7">
    <location>
        <begin position="175"/>
        <end position="280"/>
    </location>
</feature>
<organism evidence="8 9">
    <name type="scientific">Campylobacter gracilis RM3268</name>
    <dbReference type="NCBI Taxonomy" id="553220"/>
    <lineage>
        <taxon>Bacteria</taxon>
        <taxon>Pseudomonadati</taxon>
        <taxon>Campylobacterota</taxon>
        <taxon>Epsilonproteobacteria</taxon>
        <taxon>Campylobacterales</taxon>
        <taxon>Campylobacteraceae</taxon>
        <taxon>Campylobacter</taxon>
    </lineage>
</organism>
<evidence type="ECO:0000313" key="9">
    <source>
        <dbReference type="Proteomes" id="UP000005709"/>
    </source>
</evidence>
<dbReference type="PROSITE" id="PS51007">
    <property type="entry name" value="CYTC"/>
    <property type="match status" value="2"/>
</dbReference>
<dbReference type="EMBL" id="ACYG01000030">
    <property type="protein sequence ID" value="EEV16600.1"/>
    <property type="molecule type" value="Genomic_DNA"/>
</dbReference>
<keyword evidence="5 6" id="KW-0408">Iron</keyword>
<evidence type="ECO:0000259" key="7">
    <source>
        <dbReference type="PROSITE" id="PS51007"/>
    </source>
</evidence>
<keyword evidence="3 6" id="KW-0479">Metal-binding</keyword>
<dbReference type="PANTHER" id="PTHR30600:SF7">
    <property type="entry name" value="CYTOCHROME C PEROXIDASE-RELATED"/>
    <property type="match status" value="1"/>
</dbReference>
<dbReference type="InterPro" id="IPR009056">
    <property type="entry name" value="Cyt_c-like_dom"/>
</dbReference>
<gene>
    <name evidence="8" type="ORF">CAMGR0001_0213</name>
</gene>
<dbReference type="RefSeq" id="WP_005872820.1">
    <property type="nucleotide sequence ID" value="NZ_ACYG01000030.1"/>
</dbReference>
<accession>C8PKJ1</accession>
<dbReference type="Gene3D" id="1.10.760.10">
    <property type="entry name" value="Cytochrome c-like domain"/>
    <property type="match status" value="2"/>
</dbReference>
<dbReference type="STRING" id="824.CGRAC_2145"/>
<sequence length="290" mass="32808">MRSKRVLSCFIFSLVPLLGLCGNLFTPLEMPKYDPQKARLGAKIFTDVRFSRKGRSCESCHNFYLNDSGASVRDGRVPTLINSYYFDRYLGDYNFAGFEARIAVSVFSENELDASEDRILELIRKNLAYKQAFESAYGEANTANFIDALKEFLKSKTAINSKFDRFLRGEVKLNDAEYNGYVLFVRLCSACHNGVSLGTGSFTKIRPSVEEEDAPRHRLTSDGFELRRVPSLRNITQTAPYVNGQTDLRLAVRQIAKDLLKYDLSDGELDALMSFLATLKGEMTEAQDER</sequence>
<feature type="domain" description="Cytochrome c" evidence="7">
    <location>
        <begin position="36"/>
        <end position="157"/>
    </location>
</feature>
<comment type="caution">
    <text evidence="8">The sequence shown here is derived from an EMBL/GenBank/DDBJ whole genome shotgun (WGS) entry which is preliminary data.</text>
</comment>
<keyword evidence="4" id="KW-0560">Oxidoreductase</keyword>
<dbReference type="Pfam" id="PF03150">
    <property type="entry name" value="CCP_MauG"/>
    <property type="match status" value="1"/>
</dbReference>
<dbReference type="InterPro" id="IPR051395">
    <property type="entry name" value="Cytochrome_c_Peroxidase/MauG"/>
</dbReference>
<dbReference type="GO" id="GO:0030313">
    <property type="term" value="C:cell envelope"/>
    <property type="evidence" value="ECO:0007669"/>
    <property type="project" value="UniProtKB-SubCell"/>
</dbReference>